<dbReference type="OrthoDB" id="7474670at2759"/>
<keyword evidence="3" id="KW-1185">Reference proteome</keyword>
<accession>A0A8S0YNG8</accession>
<dbReference type="Proteomes" id="UP000494256">
    <property type="component" value="Unassembled WGS sequence"/>
</dbReference>
<reference evidence="3 4" key="1">
    <citation type="submission" date="2020-04" db="EMBL/GenBank/DDBJ databases">
        <authorList>
            <person name="Wallbank WR R."/>
            <person name="Pardo Diaz C."/>
            <person name="Kozak K."/>
            <person name="Martin S."/>
            <person name="Jiggins C."/>
            <person name="Moest M."/>
            <person name="Warren A I."/>
            <person name="Byers J.R.P. K."/>
            <person name="Montejo-Kovacevich G."/>
            <person name="Yen C E."/>
        </authorList>
    </citation>
    <scope>NUCLEOTIDE SEQUENCE [LARGE SCALE GENOMIC DNA]</scope>
</reference>
<gene>
    <name evidence="2" type="ORF">APLA_LOCUS17999</name>
    <name evidence="1" type="ORF">APLA_LOCUS398</name>
</gene>
<dbReference type="AlphaFoldDB" id="A0A8S0YNG8"/>
<proteinExistence type="predicted"/>
<organism evidence="1 4">
    <name type="scientific">Arctia plantaginis</name>
    <name type="common">Wood tiger moth</name>
    <name type="synonym">Phalaena plantaginis</name>
    <dbReference type="NCBI Taxonomy" id="874455"/>
    <lineage>
        <taxon>Eukaryota</taxon>
        <taxon>Metazoa</taxon>
        <taxon>Ecdysozoa</taxon>
        <taxon>Arthropoda</taxon>
        <taxon>Hexapoda</taxon>
        <taxon>Insecta</taxon>
        <taxon>Pterygota</taxon>
        <taxon>Neoptera</taxon>
        <taxon>Endopterygota</taxon>
        <taxon>Lepidoptera</taxon>
        <taxon>Glossata</taxon>
        <taxon>Ditrysia</taxon>
        <taxon>Noctuoidea</taxon>
        <taxon>Erebidae</taxon>
        <taxon>Arctiinae</taxon>
        <taxon>Arctia</taxon>
    </lineage>
</organism>
<name>A0A8S0YNG8_ARCPL</name>
<evidence type="ECO:0000313" key="1">
    <source>
        <dbReference type="EMBL" id="CAB3220692.1"/>
    </source>
</evidence>
<dbReference type="EMBL" id="CADEBD010000038">
    <property type="protein sequence ID" value="CAB3220692.1"/>
    <property type="molecule type" value="Genomic_DNA"/>
</dbReference>
<evidence type="ECO:0000313" key="2">
    <source>
        <dbReference type="EMBL" id="CAB3261591.1"/>
    </source>
</evidence>
<comment type="caution">
    <text evidence="1">The sequence shown here is derived from an EMBL/GenBank/DDBJ whole genome shotgun (WGS) entry which is preliminary data.</text>
</comment>
<dbReference type="EMBL" id="CADEBC010000858">
    <property type="protein sequence ID" value="CAB3261591.1"/>
    <property type="molecule type" value="Genomic_DNA"/>
</dbReference>
<evidence type="ECO:0000313" key="3">
    <source>
        <dbReference type="Proteomes" id="UP000494106"/>
    </source>
</evidence>
<sequence length="119" mass="12878">MQRGRASVNGVVSQPHLEFSSWSYRHCHRGGVGGRRADRAVGRPVFGAARSAAWQQVSGAISKHTAYSNFTIPATRAACELQANGIGFLAAKIPLRTFTLRPTEINRSFNANSTTLSPH</sequence>
<evidence type="ECO:0000313" key="4">
    <source>
        <dbReference type="Proteomes" id="UP000494256"/>
    </source>
</evidence>
<dbReference type="Proteomes" id="UP000494106">
    <property type="component" value="Unassembled WGS sequence"/>
</dbReference>
<protein>
    <submittedName>
        <fullName evidence="1">Uncharacterized protein</fullName>
    </submittedName>
</protein>